<evidence type="ECO:0000313" key="3">
    <source>
        <dbReference type="Proteomes" id="UP000054097"/>
    </source>
</evidence>
<name>A0A0C2XS41_SERVB</name>
<dbReference type="GO" id="GO:0005634">
    <property type="term" value="C:nucleus"/>
    <property type="evidence" value="ECO:0007669"/>
    <property type="project" value="TreeGrafter"/>
</dbReference>
<dbReference type="Gene3D" id="1.10.472.10">
    <property type="entry name" value="Cyclin-like"/>
    <property type="match status" value="1"/>
</dbReference>
<accession>A0A0C2XS41</accession>
<dbReference type="InterPro" id="IPR036915">
    <property type="entry name" value="Cyclin-like_sf"/>
</dbReference>
<feature type="region of interest" description="Disordered" evidence="1">
    <location>
        <begin position="1"/>
        <end position="22"/>
    </location>
</feature>
<dbReference type="PANTHER" id="PTHR15615:SF117">
    <property type="entry name" value="PHO85 CYCLIN PHO80"/>
    <property type="match status" value="1"/>
</dbReference>
<gene>
    <name evidence="2" type="ORF">M408DRAFT_64344</name>
</gene>
<dbReference type="GO" id="GO:0000307">
    <property type="term" value="C:cyclin-dependent protein kinase holoenzyme complex"/>
    <property type="evidence" value="ECO:0007669"/>
    <property type="project" value="TreeGrafter"/>
</dbReference>
<dbReference type="Proteomes" id="UP000054097">
    <property type="component" value="Unassembled WGS sequence"/>
</dbReference>
<dbReference type="CDD" id="cd20558">
    <property type="entry name" value="CYCLIN_ScPCL7-like"/>
    <property type="match status" value="1"/>
</dbReference>
<evidence type="ECO:0008006" key="4">
    <source>
        <dbReference type="Google" id="ProtNLM"/>
    </source>
</evidence>
<feature type="non-terminal residue" evidence="2">
    <location>
        <position position="201"/>
    </location>
</feature>
<organism evidence="2 3">
    <name type="scientific">Serendipita vermifera MAFF 305830</name>
    <dbReference type="NCBI Taxonomy" id="933852"/>
    <lineage>
        <taxon>Eukaryota</taxon>
        <taxon>Fungi</taxon>
        <taxon>Dikarya</taxon>
        <taxon>Basidiomycota</taxon>
        <taxon>Agaricomycotina</taxon>
        <taxon>Agaricomycetes</taxon>
        <taxon>Sebacinales</taxon>
        <taxon>Serendipitaceae</taxon>
        <taxon>Serendipita</taxon>
    </lineage>
</organism>
<dbReference type="OrthoDB" id="337735at2759"/>
<dbReference type="InterPro" id="IPR013922">
    <property type="entry name" value="Cyclin_PHO80-like"/>
</dbReference>
<dbReference type="HOGENOM" id="CLU_057371_3_1_1"/>
<dbReference type="EMBL" id="KN824281">
    <property type="protein sequence ID" value="KIM31747.1"/>
    <property type="molecule type" value="Genomic_DNA"/>
</dbReference>
<dbReference type="Pfam" id="PF08613">
    <property type="entry name" value="Cyclin"/>
    <property type="match status" value="1"/>
</dbReference>
<dbReference type="PANTHER" id="PTHR15615">
    <property type="match status" value="1"/>
</dbReference>
<dbReference type="STRING" id="933852.A0A0C2XS41"/>
<dbReference type="AlphaFoldDB" id="A0A0C2XS41"/>
<sequence>MSAAPQATQETSQTSTSTVNDANTQTSVTLTELPGYFEDVAIDDLVILIADLLQRMIVHNDQIPLSPEGLTRFHSRSTPGISVLDYLRRIVRYVRVERSVLLIMLHSIDQICTRRPSFNISSLSVHRFIIASITILSKAFCDAFSPNPLFAKVGGVSLIELNLLEREFLSAMDWRLACTREVLHTYYVKLVRTHSSGRYTV</sequence>
<proteinExistence type="predicted"/>
<dbReference type="GO" id="GO:0016538">
    <property type="term" value="F:cyclin-dependent protein serine/threonine kinase regulator activity"/>
    <property type="evidence" value="ECO:0007669"/>
    <property type="project" value="TreeGrafter"/>
</dbReference>
<feature type="compositionally biased region" description="Low complexity" evidence="1">
    <location>
        <begin position="1"/>
        <end position="18"/>
    </location>
</feature>
<evidence type="ECO:0000313" key="2">
    <source>
        <dbReference type="EMBL" id="KIM31747.1"/>
    </source>
</evidence>
<dbReference type="GO" id="GO:0019901">
    <property type="term" value="F:protein kinase binding"/>
    <property type="evidence" value="ECO:0007669"/>
    <property type="project" value="InterPro"/>
</dbReference>
<dbReference type="SUPFAM" id="SSF47954">
    <property type="entry name" value="Cyclin-like"/>
    <property type="match status" value="1"/>
</dbReference>
<keyword evidence="3" id="KW-1185">Reference proteome</keyword>
<reference evidence="3" key="2">
    <citation type="submission" date="2015-01" db="EMBL/GenBank/DDBJ databases">
        <title>Evolutionary Origins and Diversification of the Mycorrhizal Mutualists.</title>
        <authorList>
            <consortium name="DOE Joint Genome Institute"/>
            <consortium name="Mycorrhizal Genomics Consortium"/>
            <person name="Kohler A."/>
            <person name="Kuo A."/>
            <person name="Nagy L.G."/>
            <person name="Floudas D."/>
            <person name="Copeland A."/>
            <person name="Barry K.W."/>
            <person name="Cichocki N."/>
            <person name="Veneault-Fourrey C."/>
            <person name="LaButti K."/>
            <person name="Lindquist E.A."/>
            <person name="Lipzen A."/>
            <person name="Lundell T."/>
            <person name="Morin E."/>
            <person name="Murat C."/>
            <person name="Riley R."/>
            <person name="Ohm R."/>
            <person name="Sun H."/>
            <person name="Tunlid A."/>
            <person name="Henrissat B."/>
            <person name="Grigoriev I.V."/>
            <person name="Hibbett D.S."/>
            <person name="Martin F."/>
        </authorList>
    </citation>
    <scope>NUCLEOTIDE SEQUENCE [LARGE SCALE GENOMIC DNA]</scope>
    <source>
        <strain evidence="3">MAFF 305830</strain>
    </source>
</reference>
<protein>
    <recommendedName>
        <fullName evidence="4">Cyclin-domain-containing protein</fullName>
    </recommendedName>
</protein>
<reference evidence="2 3" key="1">
    <citation type="submission" date="2014-04" db="EMBL/GenBank/DDBJ databases">
        <authorList>
            <consortium name="DOE Joint Genome Institute"/>
            <person name="Kuo A."/>
            <person name="Zuccaro A."/>
            <person name="Kohler A."/>
            <person name="Nagy L.G."/>
            <person name="Floudas D."/>
            <person name="Copeland A."/>
            <person name="Barry K.W."/>
            <person name="Cichocki N."/>
            <person name="Veneault-Fourrey C."/>
            <person name="LaButti K."/>
            <person name="Lindquist E.A."/>
            <person name="Lipzen A."/>
            <person name="Lundell T."/>
            <person name="Morin E."/>
            <person name="Murat C."/>
            <person name="Sun H."/>
            <person name="Tunlid A."/>
            <person name="Henrissat B."/>
            <person name="Grigoriev I.V."/>
            <person name="Hibbett D.S."/>
            <person name="Martin F."/>
            <person name="Nordberg H.P."/>
            <person name="Cantor M.N."/>
            <person name="Hua S.X."/>
        </authorList>
    </citation>
    <scope>NUCLEOTIDE SEQUENCE [LARGE SCALE GENOMIC DNA]</scope>
    <source>
        <strain evidence="2 3">MAFF 305830</strain>
    </source>
</reference>
<evidence type="ECO:0000256" key="1">
    <source>
        <dbReference type="SAM" id="MobiDB-lite"/>
    </source>
</evidence>